<evidence type="ECO:0000313" key="3">
    <source>
        <dbReference type="Proteomes" id="UP000239434"/>
    </source>
</evidence>
<dbReference type="Pfam" id="PF04448">
    <property type="entry name" value="DUF551"/>
    <property type="match status" value="1"/>
</dbReference>
<feature type="domain" description="DUF551" evidence="1">
    <location>
        <begin position="10"/>
        <end position="68"/>
    </location>
</feature>
<accession>A0A2S9INJ8</accession>
<dbReference type="EMBL" id="PVBR01000014">
    <property type="protein sequence ID" value="PRD42062.1"/>
    <property type="molecule type" value="Genomic_DNA"/>
</dbReference>
<reference evidence="2 3" key="1">
    <citation type="submission" date="2018-02" db="EMBL/GenBank/DDBJ databases">
        <title>The draft genome of Phyllobacterium sp. 1N-3.</title>
        <authorList>
            <person name="Liu L."/>
            <person name="Li L."/>
            <person name="Zhang X."/>
            <person name="Wang T."/>
            <person name="Liang L."/>
        </authorList>
    </citation>
    <scope>NUCLEOTIDE SEQUENCE [LARGE SCALE GENOMIC DNA]</scope>
    <source>
        <strain evidence="2 3">1N-3</strain>
    </source>
</reference>
<proteinExistence type="predicted"/>
<dbReference type="RefSeq" id="WP_105743330.1">
    <property type="nucleotide sequence ID" value="NZ_PVBR01000014.1"/>
</dbReference>
<evidence type="ECO:0000259" key="1">
    <source>
        <dbReference type="Pfam" id="PF04448"/>
    </source>
</evidence>
<keyword evidence="3" id="KW-1185">Reference proteome</keyword>
<dbReference type="Proteomes" id="UP000239434">
    <property type="component" value="Unassembled WGS sequence"/>
</dbReference>
<name>A0A2S9INJ8_9HYPH</name>
<comment type="caution">
    <text evidence="2">The sequence shown here is derived from an EMBL/GenBank/DDBJ whole genome shotgun (WGS) entry which is preliminary data.</text>
</comment>
<protein>
    <recommendedName>
        <fullName evidence="1">DUF551 domain-containing protein</fullName>
    </recommendedName>
</protein>
<sequence>MDRQPIETAPRDGTQILAYAKGSFSSGEHYYAVAQWAQADPDFPRTVDGWFLTFAIQPTHWMPLPPAPRQAGKEGGE</sequence>
<gene>
    <name evidence="2" type="ORF">C5748_18060</name>
</gene>
<dbReference type="AlphaFoldDB" id="A0A2S9INJ8"/>
<dbReference type="InterPro" id="IPR007539">
    <property type="entry name" value="DUF551"/>
</dbReference>
<evidence type="ECO:0000313" key="2">
    <source>
        <dbReference type="EMBL" id="PRD42062.1"/>
    </source>
</evidence>
<organism evidence="2 3">
    <name type="scientific">Phyllobacterium phragmitis</name>
    <dbReference type="NCBI Taxonomy" id="2670329"/>
    <lineage>
        <taxon>Bacteria</taxon>
        <taxon>Pseudomonadati</taxon>
        <taxon>Pseudomonadota</taxon>
        <taxon>Alphaproteobacteria</taxon>
        <taxon>Hyphomicrobiales</taxon>
        <taxon>Phyllobacteriaceae</taxon>
        <taxon>Phyllobacterium</taxon>
    </lineage>
</organism>